<sequence length="69" mass="7634">MVATICDPDENVFATLKRCSEGYVLKEQSKNQLADMLRAMVGGQPPPNPLSPREREVLSLIGKGYLNDQ</sequence>
<protein>
    <submittedName>
        <fullName evidence="1">DNA-binding response regulator</fullName>
    </submittedName>
</protein>
<keyword evidence="2" id="KW-1185">Reference proteome</keyword>
<evidence type="ECO:0000313" key="1">
    <source>
        <dbReference type="EMBL" id="ROH86792.1"/>
    </source>
</evidence>
<dbReference type="InParanoid" id="A0A3N0V2G5"/>
<dbReference type="GO" id="GO:0006355">
    <property type="term" value="P:regulation of DNA-templated transcription"/>
    <property type="evidence" value="ECO:0007669"/>
    <property type="project" value="InterPro"/>
</dbReference>
<dbReference type="Gene3D" id="1.10.10.10">
    <property type="entry name" value="Winged helix-like DNA-binding domain superfamily/Winged helix DNA-binding domain"/>
    <property type="match status" value="1"/>
</dbReference>
<dbReference type="InterPro" id="IPR016032">
    <property type="entry name" value="Sig_transdc_resp-reg_C-effctor"/>
</dbReference>
<reference evidence="1 2" key="1">
    <citation type="submission" date="2018-10" db="EMBL/GenBank/DDBJ databases">
        <authorList>
            <person name="Chen W.-M."/>
        </authorList>
    </citation>
    <scope>NUCLEOTIDE SEQUENCE [LARGE SCALE GENOMIC DNA]</scope>
    <source>
        <strain evidence="1 2">THS-13</strain>
    </source>
</reference>
<keyword evidence="1" id="KW-0238">DNA-binding</keyword>
<dbReference type="InterPro" id="IPR036388">
    <property type="entry name" value="WH-like_DNA-bd_sf"/>
</dbReference>
<dbReference type="AlphaFoldDB" id="A0A3N0V2G5"/>
<comment type="caution">
    <text evidence="1">The sequence shown here is derived from an EMBL/GenBank/DDBJ whole genome shotgun (WGS) entry which is preliminary data.</text>
</comment>
<dbReference type="RefSeq" id="WP_123212781.1">
    <property type="nucleotide sequence ID" value="NZ_RJVO01000008.1"/>
</dbReference>
<dbReference type="EMBL" id="RJVO01000008">
    <property type="protein sequence ID" value="ROH86792.1"/>
    <property type="molecule type" value="Genomic_DNA"/>
</dbReference>
<dbReference type="GO" id="GO:0003677">
    <property type="term" value="F:DNA binding"/>
    <property type="evidence" value="ECO:0007669"/>
    <property type="project" value="UniProtKB-KW"/>
</dbReference>
<dbReference type="Proteomes" id="UP000282106">
    <property type="component" value="Unassembled WGS sequence"/>
</dbReference>
<name>A0A3N0V2G5_9GAMM</name>
<accession>A0A3N0V2G5</accession>
<organism evidence="1 2">
    <name type="scientific">Stagnimonas aquatica</name>
    <dbReference type="NCBI Taxonomy" id="2689987"/>
    <lineage>
        <taxon>Bacteria</taxon>
        <taxon>Pseudomonadati</taxon>
        <taxon>Pseudomonadota</taxon>
        <taxon>Gammaproteobacteria</taxon>
        <taxon>Nevskiales</taxon>
        <taxon>Nevskiaceae</taxon>
        <taxon>Stagnimonas</taxon>
    </lineage>
</organism>
<proteinExistence type="predicted"/>
<dbReference type="SUPFAM" id="SSF46894">
    <property type="entry name" value="C-terminal effector domain of the bipartite response regulators"/>
    <property type="match status" value="1"/>
</dbReference>
<gene>
    <name evidence="1" type="ORF">ED208_15275</name>
</gene>
<evidence type="ECO:0000313" key="2">
    <source>
        <dbReference type="Proteomes" id="UP000282106"/>
    </source>
</evidence>